<dbReference type="SUPFAM" id="SSF81606">
    <property type="entry name" value="PP2C-like"/>
    <property type="match status" value="1"/>
</dbReference>
<feature type="region of interest" description="Disordered" evidence="5">
    <location>
        <begin position="1005"/>
        <end position="1029"/>
    </location>
</feature>
<feature type="compositionally biased region" description="Polar residues" evidence="5">
    <location>
        <begin position="738"/>
        <end position="757"/>
    </location>
</feature>
<dbReference type="InterPro" id="IPR001932">
    <property type="entry name" value="PPM-type_phosphatase-like_dom"/>
</dbReference>
<dbReference type="AlphaFoldDB" id="A0A8J2MXV4"/>
<gene>
    <name evidence="7" type="ORF">HICCMSTLAB_LOCUS12007</name>
</gene>
<keyword evidence="3 4" id="KW-0904">Protein phosphatase</keyword>
<keyword evidence="8" id="KW-1185">Reference proteome</keyword>
<dbReference type="InterPro" id="IPR015655">
    <property type="entry name" value="PP2C"/>
</dbReference>
<protein>
    <submittedName>
        <fullName evidence="7">Similar to Ppm1d: Protein phosphatase 1D (Mus musculus)</fullName>
    </submittedName>
</protein>
<dbReference type="PANTHER" id="PTHR47992">
    <property type="entry name" value="PROTEIN PHOSPHATASE"/>
    <property type="match status" value="1"/>
</dbReference>
<dbReference type="CDD" id="cd00143">
    <property type="entry name" value="PP2Cc"/>
    <property type="match status" value="1"/>
</dbReference>
<dbReference type="GO" id="GO:0004722">
    <property type="term" value="F:protein serine/threonine phosphatase activity"/>
    <property type="evidence" value="ECO:0007669"/>
    <property type="project" value="InterPro"/>
</dbReference>
<keyword evidence="1" id="KW-0479">Metal-binding</keyword>
<accession>A0A8J2MXV4</accession>
<feature type="domain" description="PPM-type phosphatase" evidence="6">
    <location>
        <begin position="10"/>
        <end position="332"/>
    </location>
</feature>
<evidence type="ECO:0000259" key="6">
    <source>
        <dbReference type="PROSITE" id="PS51746"/>
    </source>
</evidence>
<feature type="compositionally biased region" description="Polar residues" evidence="5">
    <location>
        <begin position="805"/>
        <end position="814"/>
    </location>
</feature>
<dbReference type="Pfam" id="PF00481">
    <property type="entry name" value="PP2C"/>
    <property type="match status" value="1"/>
</dbReference>
<evidence type="ECO:0000313" key="7">
    <source>
        <dbReference type="EMBL" id="CAG5104448.1"/>
    </source>
</evidence>
<feature type="compositionally biased region" description="Polar residues" evidence="5">
    <location>
        <begin position="395"/>
        <end position="436"/>
    </location>
</feature>
<dbReference type="PROSITE" id="PS51746">
    <property type="entry name" value="PPM_2"/>
    <property type="match status" value="1"/>
</dbReference>
<reference evidence="7" key="1">
    <citation type="submission" date="2021-04" db="EMBL/GenBank/DDBJ databases">
        <authorList>
            <person name="Chebbi M.A.C M."/>
        </authorList>
    </citation>
    <scope>NUCLEOTIDE SEQUENCE</scope>
</reference>
<dbReference type="PROSITE" id="PS01032">
    <property type="entry name" value="PPM_1"/>
    <property type="match status" value="1"/>
</dbReference>
<evidence type="ECO:0000256" key="4">
    <source>
        <dbReference type="RuleBase" id="RU003465"/>
    </source>
</evidence>
<proteinExistence type="inferred from homology"/>
<evidence type="ECO:0000256" key="3">
    <source>
        <dbReference type="ARBA" id="ARBA00022912"/>
    </source>
</evidence>
<evidence type="ECO:0000313" key="8">
    <source>
        <dbReference type="Proteomes" id="UP000786811"/>
    </source>
</evidence>
<feature type="compositionally biased region" description="Polar residues" evidence="5">
    <location>
        <begin position="642"/>
        <end position="661"/>
    </location>
</feature>
<comment type="similarity">
    <text evidence="4">Belongs to the PP2C family.</text>
</comment>
<evidence type="ECO:0000256" key="1">
    <source>
        <dbReference type="ARBA" id="ARBA00022723"/>
    </source>
</evidence>
<dbReference type="InterPro" id="IPR036457">
    <property type="entry name" value="PPM-type-like_dom_sf"/>
</dbReference>
<dbReference type="SMART" id="SM00332">
    <property type="entry name" value="PP2Cc"/>
    <property type="match status" value="1"/>
</dbReference>
<name>A0A8J2MXV4_COTCN</name>
<dbReference type="InterPro" id="IPR000222">
    <property type="entry name" value="PP2C_BS"/>
</dbReference>
<feature type="compositionally biased region" description="Polar residues" evidence="5">
    <location>
        <begin position="1009"/>
        <end position="1020"/>
    </location>
</feature>
<dbReference type="FunFam" id="3.60.40.10:FF:000060">
    <property type="entry name" value="Protein phosphatase 2c"/>
    <property type="match status" value="1"/>
</dbReference>
<comment type="caution">
    <text evidence="7">The sequence shown here is derived from an EMBL/GenBank/DDBJ whole genome shotgun (WGS) entry which is preliminary data.</text>
</comment>
<feature type="compositionally biased region" description="Basic and acidic residues" evidence="5">
    <location>
        <begin position="437"/>
        <end position="454"/>
    </location>
</feature>
<keyword evidence="2 4" id="KW-0378">Hydrolase</keyword>
<feature type="region of interest" description="Disordered" evidence="5">
    <location>
        <begin position="395"/>
        <end position="463"/>
    </location>
</feature>
<dbReference type="Gene3D" id="3.60.40.10">
    <property type="entry name" value="PPM-type phosphatase domain"/>
    <property type="match status" value="1"/>
</dbReference>
<evidence type="ECO:0000256" key="5">
    <source>
        <dbReference type="SAM" id="MobiDB-lite"/>
    </source>
</evidence>
<feature type="region of interest" description="Disordered" evidence="5">
    <location>
        <begin position="606"/>
        <end position="824"/>
    </location>
</feature>
<sequence length="1029" mass="114212">MPLSIKVNLRVTGHCNQGGRKYMEDMFSVAYQQTSDDKDLEYAFFGIFDGHGGGEAAKFAKDHLMDIIVKQKNFWSDKDEDVLRAIRDGYVNTHYAMWRELDKWPRTASGLPSTAGTTASIAFIRKGKIYIGHVGDSGIILGYQDEDDPQWKAKPLTKDHKPESGPEMTRIQESGGKVISKSGVPRVVWNRPRIGHKGPVRRSTHIDEIPFLAVARSLGDLWSYNSELDTFVVSPEPDVKVIKVDVKSYRCLIFGTDGLWNMLTPQAAVAIVQAAERHNEKHFIASQQTGNLFQGESQMWINPSKSLVDRALERWSSTRLRADNTSVVTLMIDPPGPSRCEVLMNRRQKEHVPSAPDMIPTPVPLHPCNPNFNNIDINKIHPPMANVVEPPNPIATSLNVQSNSTNEEFNPTLSPSSSSFGLNENLPSDYNFQENSDNNRESFVDNSRYDKVNDNDNNNDTILSEPSVKESTIMENIQVAEISSSDISSDDSQILSGENTVDENKSVEENADVASKNIPSINDRVSESIVNDYSIETTVTEEKISDKHEVENTDSQDYQLTRGDAFFGSWDSFNGNGSKLSRSANFNLADLISSPTPVAEINSTEADCKKDQLDNPIPSPSLEKQPPDLSTSVNNYDKVENEINSAQQSPQLMPATSTSSSDDQKMLPPASLDSSSRLKRRREIPLRPGSTRRTKEMSYNKRRHSSTLDEADDAICSVPEAPNLKRRTRSEDRRCDVNGQTDENNPINQEQSQQQPLLNDRVRRWPGNSRRSEVSKIRNVNSPTTSYSPPTNTSTSNTREKSEKITVSPTSFQRRSLEKKATPVKTIRRPSINGSSRVQIRGSFALRDWDQTKSNLGRRRGVRTGSCSSDRSKLNRVITDRNSMTADPTTSSTTPQRWLRSDTIAAIPIKTLRSRNVDIASGHTVPPQLAHQYNYIKQNRLSMPPPGNTKLRMSTTPAKVKTTAITTMSPGLTTAGKLKQTGGNIAGANGSSASVSANVPGIAKRVKSSPYNPSARSLGTRSRLKRLSK</sequence>
<organism evidence="7 8">
    <name type="scientific">Cotesia congregata</name>
    <name type="common">Parasitoid wasp</name>
    <name type="synonym">Apanteles congregatus</name>
    <dbReference type="NCBI Taxonomy" id="51543"/>
    <lineage>
        <taxon>Eukaryota</taxon>
        <taxon>Metazoa</taxon>
        <taxon>Ecdysozoa</taxon>
        <taxon>Arthropoda</taxon>
        <taxon>Hexapoda</taxon>
        <taxon>Insecta</taxon>
        <taxon>Pterygota</taxon>
        <taxon>Neoptera</taxon>
        <taxon>Endopterygota</taxon>
        <taxon>Hymenoptera</taxon>
        <taxon>Apocrita</taxon>
        <taxon>Ichneumonoidea</taxon>
        <taxon>Braconidae</taxon>
        <taxon>Microgastrinae</taxon>
        <taxon>Cotesia</taxon>
    </lineage>
</organism>
<dbReference type="GO" id="GO:0046872">
    <property type="term" value="F:metal ion binding"/>
    <property type="evidence" value="ECO:0007669"/>
    <property type="project" value="UniProtKB-KW"/>
</dbReference>
<dbReference type="OrthoDB" id="10025511at2759"/>
<dbReference type="Proteomes" id="UP000786811">
    <property type="component" value="Unassembled WGS sequence"/>
</dbReference>
<dbReference type="EMBL" id="CAJNRD030001123">
    <property type="protein sequence ID" value="CAG5104448.1"/>
    <property type="molecule type" value="Genomic_DNA"/>
</dbReference>
<evidence type="ECO:0000256" key="2">
    <source>
        <dbReference type="ARBA" id="ARBA00022801"/>
    </source>
</evidence>
<feature type="compositionally biased region" description="Low complexity" evidence="5">
    <location>
        <begin position="781"/>
        <end position="797"/>
    </location>
</feature>